<dbReference type="InterPro" id="IPR038522">
    <property type="entry name" value="T4/T6SS_DotU_sf"/>
</dbReference>
<dbReference type="RefSeq" id="WP_021322974.1">
    <property type="nucleotide sequence ID" value="NZ_CAWLUD010000069.1"/>
</dbReference>
<evidence type="ECO:0000259" key="2">
    <source>
        <dbReference type="Pfam" id="PF09850"/>
    </source>
</evidence>
<reference evidence="3 4" key="1">
    <citation type="submission" date="2014-03" db="EMBL/GenBank/DDBJ databases">
        <title>Draft Genome of Photorhabdus temperata Meg1.</title>
        <authorList>
            <person name="Hurst S.G.IV."/>
            <person name="Morris K."/>
            <person name="Thomas K."/>
            <person name="Tisa L.S."/>
        </authorList>
    </citation>
    <scope>NUCLEOTIDE SEQUENCE [LARGE SCALE GENOMIC DNA]</scope>
    <source>
        <strain evidence="3 4">Meg1</strain>
    </source>
</reference>
<organism evidence="3 4">
    <name type="scientific">Photorhabdus temperata subsp. temperata Meg1</name>
    <dbReference type="NCBI Taxonomy" id="1393735"/>
    <lineage>
        <taxon>Bacteria</taxon>
        <taxon>Pseudomonadati</taxon>
        <taxon>Pseudomonadota</taxon>
        <taxon>Gammaproteobacteria</taxon>
        <taxon>Enterobacterales</taxon>
        <taxon>Morganellaceae</taxon>
        <taxon>Photorhabdus</taxon>
    </lineage>
</organism>
<dbReference type="PANTHER" id="PTHR38033">
    <property type="entry name" value="MEMBRANE PROTEIN-RELATED"/>
    <property type="match status" value="1"/>
</dbReference>
<name>A0A081RSX9_PHOTE</name>
<dbReference type="EMBL" id="JGVH01000069">
    <property type="protein sequence ID" value="KER01782.1"/>
    <property type="molecule type" value="Genomic_DNA"/>
</dbReference>
<accession>A0A081RSX9</accession>
<gene>
    <name evidence="3" type="ORF">MEG1DRAFT_03567</name>
</gene>
<protein>
    <submittedName>
        <fullName evidence="3">Type IV / VI secretion system protein, DotU family</fullName>
    </submittedName>
</protein>
<dbReference type="Proteomes" id="UP000028002">
    <property type="component" value="Unassembled WGS sequence"/>
</dbReference>
<evidence type="ECO:0000313" key="3">
    <source>
        <dbReference type="EMBL" id="KER01782.1"/>
    </source>
</evidence>
<dbReference type="PATRIC" id="fig|1393735.3.peg.3652"/>
<comment type="caution">
    <text evidence="3">The sequence shown here is derived from an EMBL/GenBank/DDBJ whole genome shotgun (WGS) entry which is preliminary data.</text>
</comment>
<keyword evidence="1" id="KW-0812">Transmembrane</keyword>
<dbReference type="PANTHER" id="PTHR38033:SF1">
    <property type="entry name" value="DOTU FAMILY TYPE IV_VI SECRETION SYSTEM PROTEIN"/>
    <property type="match status" value="1"/>
</dbReference>
<evidence type="ECO:0000256" key="1">
    <source>
        <dbReference type="SAM" id="Phobius"/>
    </source>
</evidence>
<dbReference type="NCBIfam" id="TIGR03349">
    <property type="entry name" value="IV_VI_DotU"/>
    <property type="match status" value="1"/>
</dbReference>
<keyword evidence="1" id="KW-0472">Membrane</keyword>
<feature type="transmembrane region" description="Helical" evidence="1">
    <location>
        <begin position="186"/>
        <end position="207"/>
    </location>
</feature>
<dbReference type="AlphaFoldDB" id="A0A081RSX9"/>
<dbReference type="Gene3D" id="1.25.40.590">
    <property type="entry name" value="Type IV / VI secretion system, DotU"/>
    <property type="match status" value="1"/>
</dbReference>
<dbReference type="InterPro" id="IPR017732">
    <property type="entry name" value="T4/T6SS_DotU"/>
</dbReference>
<dbReference type="Pfam" id="PF09850">
    <property type="entry name" value="DotU"/>
    <property type="match status" value="1"/>
</dbReference>
<dbReference type="NCBIfam" id="NF038239">
    <property type="entry name" value="T6SS_TssL_short"/>
    <property type="match status" value="1"/>
</dbReference>
<evidence type="ECO:0000313" key="4">
    <source>
        <dbReference type="Proteomes" id="UP000028002"/>
    </source>
</evidence>
<sequence>MNKVISIDDLMLDIEVWVIALKNGDESTHGEALYQKGIELIETARQRLNEGDVSEDNINQMMYALCALLDETVLRRPVQDNGYEIWLKTPLQARFFNTHYAGEWLFERIRHVLNQPQPSQLVLACFQRILALGFQGEDLAHIAQERQSLLDELTQRAGVMVVQPHQAIRVNERRHQGRCWRSRSPWFWGGLAVAVVALMWLGLHLYLQQCLSVGQG</sequence>
<keyword evidence="1" id="KW-1133">Transmembrane helix</keyword>
<proteinExistence type="predicted"/>
<feature type="domain" description="Type IV / VI secretion system DotU" evidence="2">
    <location>
        <begin position="9"/>
        <end position="205"/>
    </location>
</feature>